<feature type="repeat" description="ANK" evidence="3">
    <location>
        <begin position="101"/>
        <end position="125"/>
    </location>
</feature>
<dbReference type="PANTHER" id="PTHR24198:SF165">
    <property type="entry name" value="ANKYRIN REPEAT-CONTAINING PROTEIN-RELATED"/>
    <property type="match status" value="1"/>
</dbReference>
<dbReference type="OMA" id="CDGELIE"/>
<dbReference type="eggNOG" id="KOG4177">
    <property type="taxonomic scope" value="Eukaryota"/>
</dbReference>
<evidence type="ECO:0000313" key="4">
    <source>
        <dbReference type="EnsemblMetazoa" id="Aqu2.1.07241_001"/>
    </source>
</evidence>
<dbReference type="PANTHER" id="PTHR24198">
    <property type="entry name" value="ANKYRIN REPEAT AND PROTEIN KINASE DOMAIN-CONTAINING PROTEIN"/>
    <property type="match status" value="1"/>
</dbReference>
<protein>
    <submittedName>
        <fullName evidence="4">Uncharacterized protein</fullName>
    </submittedName>
</protein>
<dbReference type="STRING" id="400682.A0A1X7SYM1"/>
<feature type="repeat" description="ANK" evidence="3">
    <location>
        <begin position="199"/>
        <end position="221"/>
    </location>
</feature>
<dbReference type="AlphaFoldDB" id="A0A1X7SYM1"/>
<evidence type="ECO:0000256" key="2">
    <source>
        <dbReference type="ARBA" id="ARBA00023043"/>
    </source>
</evidence>
<dbReference type="SUPFAM" id="SSF48403">
    <property type="entry name" value="Ankyrin repeat"/>
    <property type="match status" value="1"/>
</dbReference>
<feature type="repeat" description="ANK" evidence="3">
    <location>
        <begin position="338"/>
        <end position="360"/>
    </location>
</feature>
<dbReference type="InterPro" id="IPR036770">
    <property type="entry name" value="Ankyrin_rpt-contain_sf"/>
</dbReference>
<dbReference type="OrthoDB" id="20727at2759"/>
<dbReference type="InParanoid" id="A0A1X7SYM1"/>
<dbReference type="PROSITE" id="PS50088">
    <property type="entry name" value="ANK_REPEAT"/>
    <property type="match status" value="5"/>
</dbReference>
<organism evidence="4">
    <name type="scientific">Amphimedon queenslandica</name>
    <name type="common">Sponge</name>
    <dbReference type="NCBI Taxonomy" id="400682"/>
    <lineage>
        <taxon>Eukaryota</taxon>
        <taxon>Metazoa</taxon>
        <taxon>Porifera</taxon>
        <taxon>Demospongiae</taxon>
        <taxon>Heteroscleromorpha</taxon>
        <taxon>Haplosclerida</taxon>
        <taxon>Niphatidae</taxon>
        <taxon>Amphimedon</taxon>
    </lineage>
</organism>
<accession>A0A1X7SYM1</accession>
<dbReference type="PROSITE" id="PS50297">
    <property type="entry name" value="ANK_REP_REGION"/>
    <property type="match status" value="5"/>
</dbReference>
<dbReference type="EnsemblMetazoa" id="Aqu2.1.07241_001">
    <property type="protein sequence ID" value="Aqu2.1.07241_001"/>
    <property type="gene ID" value="Aqu2.1.07241"/>
</dbReference>
<dbReference type="Gene3D" id="1.25.40.20">
    <property type="entry name" value="Ankyrin repeat-containing domain"/>
    <property type="match status" value="4"/>
</dbReference>
<sequence length="403" mass="44255">MAPIHLACSEGMLNLVQYIIEQIPSSLELSNTMPGHTPFLIAVSSNHLRVIKYLVSKNCNLSATDDEGSGAVHISVARGHFNVVKYLIDSHHCNPNAINHQNYTPLHVAVAANRYEILEYLLSKSIPSMSVVWLCQTKYSSDSPHDLYNNPKNAVLVNVQAKDGNTPLHLACRRGRKDMVSLLLETSLSNNNLLITNKEGQTPLHLAAASGHENTAKALLSSVTGSSVHIEVLTAIDNKGCTVLHTACSNGHIDMFRYLASIYPQGVNVIDNKGRGLLHAACEGGDVGIVRTLIEAHGLDPELEDQDGITCLHLIKRVYVYQYLKPNIQSNPTPKDKFGRTPLHYASRSGNIRMVRYLIETFPCTPDDPDNNGYTSVHGACEAGSMQLVQYFLTDLKSHSLEE</sequence>
<keyword evidence="1" id="KW-0677">Repeat</keyword>
<proteinExistence type="predicted"/>
<feature type="repeat" description="ANK" evidence="3">
    <location>
        <begin position="163"/>
        <end position="185"/>
    </location>
</feature>
<reference evidence="4" key="1">
    <citation type="submission" date="2017-05" db="UniProtKB">
        <authorList>
            <consortium name="EnsemblMetazoa"/>
        </authorList>
    </citation>
    <scope>IDENTIFICATION</scope>
</reference>
<evidence type="ECO:0000256" key="1">
    <source>
        <dbReference type="ARBA" id="ARBA00022737"/>
    </source>
</evidence>
<feature type="repeat" description="ANK" evidence="3">
    <location>
        <begin position="34"/>
        <end position="66"/>
    </location>
</feature>
<evidence type="ECO:0000256" key="3">
    <source>
        <dbReference type="PROSITE-ProRule" id="PRU00023"/>
    </source>
</evidence>
<name>A0A1X7SYM1_AMPQE</name>
<dbReference type="InterPro" id="IPR002110">
    <property type="entry name" value="Ankyrin_rpt"/>
</dbReference>
<dbReference type="SMART" id="SM00248">
    <property type="entry name" value="ANK"/>
    <property type="match status" value="10"/>
</dbReference>
<dbReference type="Pfam" id="PF12796">
    <property type="entry name" value="Ank_2"/>
    <property type="match status" value="4"/>
</dbReference>
<keyword evidence="2 3" id="KW-0040">ANK repeat</keyword>